<reference evidence="3" key="1">
    <citation type="submission" date="2015-05" db="EMBL/GenBank/DDBJ databases">
        <authorList>
            <person name="Fogelqvist Johan"/>
        </authorList>
    </citation>
    <scope>NUCLEOTIDE SEQUENCE [LARGE SCALE GENOMIC DNA]</scope>
</reference>
<dbReference type="Proteomes" id="UP000045706">
    <property type="component" value="Unassembled WGS sequence"/>
</dbReference>
<proteinExistence type="predicted"/>
<evidence type="ECO:0000256" key="1">
    <source>
        <dbReference type="SAM" id="MobiDB-lite"/>
    </source>
</evidence>
<dbReference type="AlphaFoldDB" id="A0A0G4N443"/>
<name>A0A0G4N443_VERLO</name>
<sequence length="109" mass="12116">MGRLGGFMRPSKEILRDGNAIGHIVSAPPVPNEAGPTEVTDRPSVDLPRPSFESDSYPDTRADVKSDVTTTPRKHRHEHGHKRGKSKVKGVQPEREFGPESIMFPTMMR</sequence>
<gene>
    <name evidence="2" type="ORF">BN1723_005064</name>
</gene>
<evidence type="ECO:0000313" key="3">
    <source>
        <dbReference type="Proteomes" id="UP000045706"/>
    </source>
</evidence>
<dbReference type="EMBL" id="CVQI01032385">
    <property type="protein sequence ID" value="CRK41129.1"/>
    <property type="molecule type" value="Genomic_DNA"/>
</dbReference>
<accession>A0A0G4N443</accession>
<evidence type="ECO:0000313" key="2">
    <source>
        <dbReference type="EMBL" id="CRK41129.1"/>
    </source>
</evidence>
<feature type="region of interest" description="Disordered" evidence="1">
    <location>
        <begin position="19"/>
        <end position="109"/>
    </location>
</feature>
<protein>
    <submittedName>
        <fullName evidence="2">Uncharacterized protein</fullName>
    </submittedName>
</protein>
<feature type="compositionally biased region" description="Basic residues" evidence="1">
    <location>
        <begin position="72"/>
        <end position="88"/>
    </location>
</feature>
<organism evidence="2 3">
    <name type="scientific">Verticillium longisporum</name>
    <name type="common">Verticillium dahliae var. longisporum</name>
    <dbReference type="NCBI Taxonomy" id="100787"/>
    <lineage>
        <taxon>Eukaryota</taxon>
        <taxon>Fungi</taxon>
        <taxon>Dikarya</taxon>
        <taxon>Ascomycota</taxon>
        <taxon>Pezizomycotina</taxon>
        <taxon>Sordariomycetes</taxon>
        <taxon>Hypocreomycetidae</taxon>
        <taxon>Glomerellales</taxon>
        <taxon>Plectosphaerellaceae</taxon>
        <taxon>Verticillium</taxon>
    </lineage>
</organism>